<dbReference type="GO" id="GO:0048280">
    <property type="term" value="P:vesicle fusion with Golgi apparatus"/>
    <property type="evidence" value="ECO:0007669"/>
    <property type="project" value="TreeGrafter"/>
</dbReference>
<keyword evidence="5" id="KW-0653">Protein transport</keyword>
<dbReference type="Pfam" id="PF05008">
    <property type="entry name" value="V-SNARE"/>
    <property type="match status" value="1"/>
</dbReference>
<comment type="similarity">
    <text evidence="2">Belongs to the VTI1 family.</text>
</comment>
<comment type="subcellular location">
    <subcellularLocation>
        <location evidence="1">Membrane</location>
        <topology evidence="1">Single-pass type IV membrane protein</topology>
    </subcellularLocation>
</comment>
<dbReference type="GeneID" id="63848847"/>
<evidence type="ECO:0000256" key="2">
    <source>
        <dbReference type="ARBA" id="ARBA00006108"/>
    </source>
</evidence>
<keyword evidence="8" id="KW-0472">Membrane</keyword>
<dbReference type="Proteomes" id="UP000800039">
    <property type="component" value="Unassembled WGS sequence"/>
</dbReference>
<keyword evidence="6" id="KW-1133">Transmembrane helix</keyword>
<dbReference type="GO" id="GO:0005484">
    <property type="term" value="F:SNAP receptor activity"/>
    <property type="evidence" value="ECO:0007669"/>
    <property type="project" value="TreeGrafter"/>
</dbReference>
<feature type="coiled-coil region" evidence="9">
    <location>
        <begin position="43"/>
        <end position="103"/>
    </location>
</feature>
<reference evidence="11" key="1">
    <citation type="submission" date="2020-01" db="EMBL/GenBank/DDBJ databases">
        <authorList>
            <consortium name="DOE Joint Genome Institute"/>
            <person name="Haridas S."/>
            <person name="Albert R."/>
            <person name="Binder M."/>
            <person name="Bloem J."/>
            <person name="Labutti K."/>
            <person name="Salamov A."/>
            <person name="Andreopoulos B."/>
            <person name="Baker S.E."/>
            <person name="Barry K."/>
            <person name="Bills G."/>
            <person name="Bluhm B.H."/>
            <person name="Cannon C."/>
            <person name="Castanera R."/>
            <person name="Culley D.E."/>
            <person name="Daum C."/>
            <person name="Ezra D."/>
            <person name="Gonzalez J.B."/>
            <person name="Henrissat B."/>
            <person name="Kuo A."/>
            <person name="Liang C."/>
            <person name="Lipzen A."/>
            <person name="Lutzoni F."/>
            <person name="Magnuson J."/>
            <person name="Mondo S."/>
            <person name="Nolan M."/>
            <person name="Ohm R."/>
            <person name="Pangilinan J."/>
            <person name="Park H.-J."/>
            <person name="Ramirez L."/>
            <person name="Alfaro M."/>
            <person name="Sun H."/>
            <person name="Tritt A."/>
            <person name="Yoshinaga Y."/>
            <person name="Zwiers L.-H."/>
            <person name="Turgeon B.G."/>
            <person name="Goodwin S.B."/>
            <person name="Spatafora J.W."/>
            <person name="Crous P.W."/>
            <person name="Grigoriev I.V."/>
        </authorList>
    </citation>
    <scope>NUCLEOTIDE SEQUENCE</scope>
    <source>
        <strain evidence="11">CBS 394.84</strain>
    </source>
</reference>
<dbReference type="SMART" id="SM00397">
    <property type="entry name" value="t_SNARE"/>
    <property type="match status" value="1"/>
</dbReference>
<evidence type="ECO:0000259" key="10">
    <source>
        <dbReference type="SMART" id="SM00397"/>
    </source>
</evidence>
<evidence type="ECO:0000313" key="12">
    <source>
        <dbReference type="Proteomes" id="UP000800039"/>
    </source>
</evidence>
<comment type="caution">
    <text evidence="11">The sequence shown here is derived from an EMBL/GenBank/DDBJ whole genome shotgun (WGS) entry which is preliminary data.</text>
</comment>
<dbReference type="GO" id="GO:0012507">
    <property type="term" value="C:ER to Golgi transport vesicle membrane"/>
    <property type="evidence" value="ECO:0007669"/>
    <property type="project" value="TreeGrafter"/>
</dbReference>
<dbReference type="InterPro" id="IPR007705">
    <property type="entry name" value="Vesicle_trsprt_v-SNARE_N"/>
</dbReference>
<dbReference type="SUPFAM" id="SSF47661">
    <property type="entry name" value="t-snare proteins"/>
    <property type="match status" value="1"/>
</dbReference>
<dbReference type="SUPFAM" id="SSF58038">
    <property type="entry name" value="SNARE fusion complex"/>
    <property type="match status" value="1"/>
</dbReference>
<evidence type="ECO:0000256" key="1">
    <source>
        <dbReference type="ARBA" id="ARBA00004211"/>
    </source>
</evidence>
<dbReference type="GO" id="GO:0006891">
    <property type="term" value="P:intra-Golgi vesicle-mediated transport"/>
    <property type="evidence" value="ECO:0007669"/>
    <property type="project" value="TreeGrafter"/>
</dbReference>
<evidence type="ECO:0000313" key="11">
    <source>
        <dbReference type="EMBL" id="KAF1852038.1"/>
    </source>
</evidence>
<dbReference type="GO" id="GO:0031902">
    <property type="term" value="C:late endosome membrane"/>
    <property type="evidence" value="ECO:0007669"/>
    <property type="project" value="TreeGrafter"/>
</dbReference>
<dbReference type="GO" id="GO:0005789">
    <property type="term" value="C:endoplasmic reticulum membrane"/>
    <property type="evidence" value="ECO:0007669"/>
    <property type="project" value="TreeGrafter"/>
</dbReference>
<evidence type="ECO:0000256" key="6">
    <source>
        <dbReference type="ARBA" id="ARBA00022989"/>
    </source>
</evidence>
<sequence>MSNLIDADAGTERFGGYEAELKLVQADLSQQIEQIKETTGEPRKAAISRAERALEEADELMGQMRLEKSNIPANLKSKYNARFRNFEHDIDTTKRKLESYTNDRSKLFGDRYTDNPEGADAQLEQRQQLLSGTDRLNRSSGRLRESQRIALETEQIGAGTLSDLNRQREQITNTRERLLESESYTDRSIKTLRGMARRCVPIPYILHFLPVDAASSWSPF</sequence>
<feature type="domain" description="T-SNARE coiled-coil homology" evidence="10">
    <location>
        <begin position="128"/>
        <end position="195"/>
    </location>
</feature>
<dbReference type="GO" id="GO:0006896">
    <property type="term" value="P:Golgi to vacuole transport"/>
    <property type="evidence" value="ECO:0007669"/>
    <property type="project" value="TreeGrafter"/>
</dbReference>
<keyword evidence="12" id="KW-1185">Reference proteome</keyword>
<dbReference type="EMBL" id="ML976614">
    <property type="protein sequence ID" value="KAF1852038.1"/>
    <property type="molecule type" value="Genomic_DNA"/>
</dbReference>
<keyword evidence="4" id="KW-0812">Transmembrane</keyword>
<protein>
    <submittedName>
        <fullName evidence="11">V-snare-domain-containing protein</fullName>
    </submittedName>
</protein>
<proteinExistence type="inferred from homology"/>
<dbReference type="InterPro" id="IPR010989">
    <property type="entry name" value="SNARE"/>
</dbReference>
<dbReference type="Gene3D" id="1.20.5.110">
    <property type="match status" value="1"/>
</dbReference>
<keyword evidence="7 9" id="KW-0175">Coiled coil</keyword>
<accession>A0A9P4LEK6</accession>
<dbReference type="GO" id="GO:0031201">
    <property type="term" value="C:SNARE complex"/>
    <property type="evidence" value="ECO:0007669"/>
    <property type="project" value="TreeGrafter"/>
</dbReference>
<dbReference type="RefSeq" id="XP_040794601.1">
    <property type="nucleotide sequence ID" value="XM_040931595.1"/>
</dbReference>
<dbReference type="Gene3D" id="1.20.58.400">
    <property type="entry name" value="t-snare proteins"/>
    <property type="match status" value="1"/>
</dbReference>
<dbReference type="GO" id="GO:0005794">
    <property type="term" value="C:Golgi apparatus"/>
    <property type="evidence" value="ECO:0007669"/>
    <property type="project" value="TreeGrafter"/>
</dbReference>
<dbReference type="OrthoDB" id="430637at2759"/>
<dbReference type="GO" id="GO:0006886">
    <property type="term" value="P:intracellular protein transport"/>
    <property type="evidence" value="ECO:0007669"/>
    <property type="project" value="InterPro"/>
</dbReference>
<dbReference type="GO" id="GO:0016236">
    <property type="term" value="P:macroautophagy"/>
    <property type="evidence" value="ECO:0007669"/>
    <property type="project" value="TreeGrafter"/>
</dbReference>
<dbReference type="CDD" id="cd15862">
    <property type="entry name" value="SNARE_Vti1"/>
    <property type="match status" value="1"/>
</dbReference>
<dbReference type="PANTHER" id="PTHR21230:SF26">
    <property type="entry name" value="VESICLE TRANSPORT THROUGH INTERACTION WITH T-SNARES HOMOLOG 1A"/>
    <property type="match status" value="1"/>
</dbReference>
<evidence type="ECO:0000256" key="3">
    <source>
        <dbReference type="ARBA" id="ARBA00022448"/>
    </source>
</evidence>
<dbReference type="FunFam" id="1.20.5.110:FF:000002">
    <property type="entry name" value="Vesicle transport through interaction with t-SNAREsB"/>
    <property type="match status" value="1"/>
</dbReference>
<dbReference type="GO" id="GO:0042147">
    <property type="term" value="P:retrograde transport, endosome to Golgi"/>
    <property type="evidence" value="ECO:0007669"/>
    <property type="project" value="TreeGrafter"/>
</dbReference>
<dbReference type="GO" id="GO:0000149">
    <property type="term" value="F:SNARE binding"/>
    <property type="evidence" value="ECO:0007669"/>
    <property type="project" value="TreeGrafter"/>
</dbReference>
<evidence type="ECO:0000256" key="4">
    <source>
        <dbReference type="ARBA" id="ARBA00022692"/>
    </source>
</evidence>
<keyword evidence="3" id="KW-0813">Transport</keyword>
<dbReference type="AlphaFoldDB" id="A0A9P4LEK6"/>
<dbReference type="Pfam" id="PF12352">
    <property type="entry name" value="V-SNARE_C"/>
    <property type="match status" value="1"/>
</dbReference>
<dbReference type="GO" id="GO:0005829">
    <property type="term" value="C:cytosol"/>
    <property type="evidence" value="ECO:0007669"/>
    <property type="project" value="GOC"/>
</dbReference>
<dbReference type="InterPro" id="IPR000727">
    <property type="entry name" value="T_SNARE_dom"/>
</dbReference>
<evidence type="ECO:0000256" key="5">
    <source>
        <dbReference type="ARBA" id="ARBA00022927"/>
    </source>
</evidence>
<dbReference type="PANTHER" id="PTHR21230">
    <property type="entry name" value="VESICLE TRANSPORT V-SNARE PROTEIN VTI1-RELATED"/>
    <property type="match status" value="1"/>
</dbReference>
<organism evidence="11 12">
    <name type="scientific">Cucurbitaria berberidis CBS 394.84</name>
    <dbReference type="NCBI Taxonomy" id="1168544"/>
    <lineage>
        <taxon>Eukaryota</taxon>
        <taxon>Fungi</taxon>
        <taxon>Dikarya</taxon>
        <taxon>Ascomycota</taxon>
        <taxon>Pezizomycotina</taxon>
        <taxon>Dothideomycetes</taxon>
        <taxon>Pleosporomycetidae</taxon>
        <taxon>Pleosporales</taxon>
        <taxon>Pleosporineae</taxon>
        <taxon>Cucurbitariaceae</taxon>
        <taxon>Cucurbitaria</taxon>
    </lineage>
</organism>
<gene>
    <name evidence="11" type="ORF">K460DRAFT_351885</name>
</gene>
<evidence type="ECO:0000256" key="7">
    <source>
        <dbReference type="ARBA" id="ARBA00023054"/>
    </source>
</evidence>
<dbReference type="InterPro" id="IPR038407">
    <property type="entry name" value="v-SNARE_N_sf"/>
</dbReference>
<name>A0A9P4LEK6_9PLEO</name>
<evidence type="ECO:0000256" key="9">
    <source>
        <dbReference type="SAM" id="Coils"/>
    </source>
</evidence>
<evidence type="ECO:0000256" key="8">
    <source>
        <dbReference type="ARBA" id="ARBA00023136"/>
    </source>
</evidence>